<dbReference type="Pfam" id="PF04650">
    <property type="entry name" value="YSIRK_signal"/>
    <property type="match status" value="1"/>
</dbReference>
<evidence type="ECO:0000259" key="3">
    <source>
        <dbReference type="Pfam" id="PF04650"/>
    </source>
</evidence>
<reference evidence="4 5" key="1">
    <citation type="journal article" date="2018" name="Vet. Microbiol.">
        <title>Characterisation of Staphylococcus felis isolated from cats using whole genome sequencing.</title>
        <authorList>
            <person name="Worthing K."/>
            <person name="Pang S."/>
            <person name="Trott D.J."/>
            <person name="Abraham S."/>
            <person name="Coombs G.W."/>
            <person name="Jordan D."/>
            <person name="McIntyre L."/>
            <person name="Davies M.R."/>
            <person name="Norris J."/>
        </authorList>
    </citation>
    <scope>NUCLEOTIDE SEQUENCE [LARGE SCALE GENOMIC DNA]</scope>
    <source>
        <strain evidence="4 5">F9</strain>
    </source>
</reference>
<comment type="caution">
    <text evidence="4">The sequence shown here is derived from an EMBL/GenBank/DDBJ whole genome shotgun (WGS) entry which is preliminary data.</text>
</comment>
<organism evidence="4 5">
    <name type="scientific">Staphylococcus felis</name>
    <dbReference type="NCBI Taxonomy" id="46127"/>
    <lineage>
        <taxon>Bacteria</taxon>
        <taxon>Bacillati</taxon>
        <taxon>Bacillota</taxon>
        <taxon>Bacilli</taxon>
        <taxon>Bacillales</taxon>
        <taxon>Staphylococcaceae</taxon>
        <taxon>Staphylococcus</taxon>
    </lineage>
</organism>
<name>A0A3E0IPS2_9STAP</name>
<feature type="non-terminal residue" evidence="4">
    <location>
        <position position="79"/>
    </location>
</feature>
<dbReference type="InterPro" id="IPR005877">
    <property type="entry name" value="YSIRK_signal_dom"/>
</dbReference>
<dbReference type="Proteomes" id="UP000256562">
    <property type="component" value="Unassembled WGS sequence"/>
</dbReference>
<evidence type="ECO:0000313" key="4">
    <source>
        <dbReference type="EMBL" id="REH95716.1"/>
    </source>
</evidence>
<dbReference type="EMBL" id="QKXQ01000288">
    <property type="protein sequence ID" value="REH95716.1"/>
    <property type="molecule type" value="Genomic_DNA"/>
</dbReference>
<protein>
    <recommendedName>
        <fullName evidence="3">YSIRK Gram-positive signal peptide domain-containing protein</fullName>
    </recommendedName>
</protein>
<gene>
    <name evidence="4" type="ORF">DOS83_06130</name>
</gene>
<evidence type="ECO:0000256" key="1">
    <source>
        <dbReference type="ARBA" id="ARBA00022729"/>
    </source>
</evidence>
<proteinExistence type="predicted"/>
<feature type="region of interest" description="Disordered" evidence="2">
    <location>
        <begin position="54"/>
        <end position="79"/>
    </location>
</feature>
<sequence length="79" mass="8746">MAKNNKPNSRRLDFLPNRQNKYSIRKFTVGTASILVGVTLLLGAHNDAQAEEISQKANATEENTKENDEDNLNSLENSG</sequence>
<accession>A0A3E0IPS2</accession>
<keyword evidence="1" id="KW-0732">Signal</keyword>
<feature type="domain" description="YSIRK Gram-positive signal peptide" evidence="3">
    <location>
        <begin position="17"/>
        <end position="42"/>
    </location>
</feature>
<dbReference type="OrthoDB" id="2414488at2"/>
<dbReference type="RefSeq" id="WP_116094298.1">
    <property type="nucleotide sequence ID" value="NZ_QKXQ01000288.1"/>
</dbReference>
<dbReference type="NCBIfam" id="TIGR01168">
    <property type="entry name" value="YSIRK_signal"/>
    <property type="match status" value="1"/>
</dbReference>
<evidence type="ECO:0000256" key="2">
    <source>
        <dbReference type="SAM" id="MobiDB-lite"/>
    </source>
</evidence>
<dbReference type="AlphaFoldDB" id="A0A3E0IPS2"/>
<evidence type="ECO:0000313" key="5">
    <source>
        <dbReference type="Proteomes" id="UP000256562"/>
    </source>
</evidence>